<dbReference type="AlphaFoldDB" id="A0A645D5P0"/>
<gene>
    <name evidence="3" type="ORF">SDC9_131896</name>
</gene>
<evidence type="ECO:0000313" key="3">
    <source>
        <dbReference type="EMBL" id="MPM84820.1"/>
    </source>
</evidence>
<dbReference type="InterPro" id="IPR046820">
    <property type="entry name" value="MmeI_TRD"/>
</dbReference>
<sequence length="268" mass="30968">MIYGSKPVDNGHLLIDKNEYDKFIANEPQAQKYIKKIYGAVEFIYNIDRYCLWLVDATASEIEEMPLVKERIDKVRQFRRDSRKKATQNSAVKPALFQEIRQPTSMYILVPQTTSERRRYIPIGFVDKDIIASNLVSIIPNGTLYHFGILTSQIHMAWARTVCGRLKSDLRYSGSVVYNNFPWPKVTNEQCSDIETLAQNILNARSKYSQNTLAELYDKDSMSSFTELIVAHENLDRAVMKLYDFQEDTTEANIVASLLELYRLKVQS</sequence>
<accession>A0A645D5P0</accession>
<name>A0A645D5P0_9ZZZZ</name>
<reference evidence="3" key="1">
    <citation type="submission" date="2019-08" db="EMBL/GenBank/DDBJ databases">
        <authorList>
            <person name="Kucharzyk K."/>
            <person name="Murdoch R.W."/>
            <person name="Higgins S."/>
            <person name="Loffler F."/>
        </authorList>
    </citation>
    <scope>NUCLEOTIDE SEQUENCE</scope>
</reference>
<dbReference type="Pfam" id="PF20467">
    <property type="entry name" value="MmeI_C"/>
    <property type="match status" value="1"/>
</dbReference>
<feature type="domain" description="MmeI-like target recognition" evidence="1">
    <location>
        <begin position="1"/>
        <end position="186"/>
    </location>
</feature>
<proteinExistence type="predicted"/>
<feature type="domain" description="MmeI-like C-terminal" evidence="2">
    <location>
        <begin position="188"/>
        <end position="263"/>
    </location>
</feature>
<comment type="caution">
    <text evidence="3">The sequence shown here is derived from an EMBL/GenBank/DDBJ whole genome shotgun (WGS) entry which is preliminary data.</text>
</comment>
<organism evidence="3">
    <name type="scientific">bioreactor metagenome</name>
    <dbReference type="NCBI Taxonomy" id="1076179"/>
    <lineage>
        <taxon>unclassified sequences</taxon>
        <taxon>metagenomes</taxon>
        <taxon>ecological metagenomes</taxon>
    </lineage>
</organism>
<evidence type="ECO:0000259" key="2">
    <source>
        <dbReference type="Pfam" id="PF20467"/>
    </source>
</evidence>
<dbReference type="EMBL" id="VSSQ01033287">
    <property type="protein sequence ID" value="MPM84820.1"/>
    <property type="molecule type" value="Genomic_DNA"/>
</dbReference>
<protein>
    <submittedName>
        <fullName evidence="3">Uncharacterized protein</fullName>
    </submittedName>
</protein>
<dbReference type="InterPro" id="IPR046818">
    <property type="entry name" value="MmeI_C"/>
</dbReference>
<dbReference type="Pfam" id="PF20466">
    <property type="entry name" value="MmeI_TRD"/>
    <property type="match status" value="1"/>
</dbReference>
<evidence type="ECO:0000259" key="1">
    <source>
        <dbReference type="Pfam" id="PF20466"/>
    </source>
</evidence>